<reference evidence="1 2" key="1">
    <citation type="submission" date="2019-11" db="EMBL/GenBank/DDBJ databases">
        <title>Whole genome sequence of Oryza granulata.</title>
        <authorList>
            <person name="Li W."/>
        </authorList>
    </citation>
    <scope>NUCLEOTIDE SEQUENCE [LARGE SCALE GENOMIC DNA]</scope>
    <source>
        <strain evidence="2">cv. Menghai</strain>
        <tissue evidence="1">Leaf</tissue>
    </source>
</reference>
<comment type="caution">
    <text evidence="1">The sequence shown here is derived from an EMBL/GenBank/DDBJ whole genome shotgun (WGS) entry which is preliminary data.</text>
</comment>
<name>A0A6G1CHR5_9ORYZ</name>
<gene>
    <name evidence="1" type="ORF">E2562_021378</name>
</gene>
<proteinExistence type="predicted"/>
<protein>
    <submittedName>
        <fullName evidence="1">Uncharacterized protein</fullName>
    </submittedName>
</protein>
<evidence type="ECO:0000313" key="2">
    <source>
        <dbReference type="Proteomes" id="UP000479710"/>
    </source>
</evidence>
<sequence length="84" mass="9184">MAGVARNDVNGLVGVAGDNGDFRIQCFGHIRCPLAGFSISPAGEALCYDDNRRGDLRWWKWLAMMTLGGGLQRQWRGVLNAMTA</sequence>
<evidence type="ECO:0000313" key="1">
    <source>
        <dbReference type="EMBL" id="KAF0899680.1"/>
    </source>
</evidence>
<keyword evidence="2" id="KW-1185">Reference proteome</keyword>
<dbReference type="EMBL" id="SPHZ02000009">
    <property type="protein sequence ID" value="KAF0899680.1"/>
    <property type="molecule type" value="Genomic_DNA"/>
</dbReference>
<dbReference type="Proteomes" id="UP000479710">
    <property type="component" value="Unassembled WGS sequence"/>
</dbReference>
<dbReference type="AlphaFoldDB" id="A0A6G1CHR5"/>
<accession>A0A6G1CHR5</accession>
<organism evidence="1 2">
    <name type="scientific">Oryza meyeriana var. granulata</name>
    <dbReference type="NCBI Taxonomy" id="110450"/>
    <lineage>
        <taxon>Eukaryota</taxon>
        <taxon>Viridiplantae</taxon>
        <taxon>Streptophyta</taxon>
        <taxon>Embryophyta</taxon>
        <taxon>Tracheophyta</taxon>
        <taxon>Spermatophyta</taxon>
        <taxon>Magnoliopsida</taxon>
        <taxon>Liliopsida</taxon>
        <taxon>Poales</taxon>
        <taxon>Poaceae</taxon>
        <taxon>BOP clade</taxon>
        <taxon>Oryzoideae</taxon>
        <taxon>Oryzeae</taxon>
        <taxon>Oryzinae</taxon>
        <taxon>Oryza</taxon>
        <taxon>Oryza meyeriana</taxon>
    </lineage>
</organism>